<evidence type="ECO:0000256" key="1">
    <source>
        <dbReference type="SAM" id="MobiDB-lite"/>
    </source>
</evidence>
<feature type="compositionally biased region" description="Basic and acidic residues" evidence="1">
    <location>
        <begin position="121"/>
        <end position="138"/>
    </location>
</feature>
<proteinExistence type="predicted"/>
<dbReference type="InterPro" id="IPR058846">
    <property type="entry name" value="PAS-like"/>
</dbReference>
<feature type="compositionally biased region" description="Polar residues" evidence="1">
    <location>
        <begin position="139"/>
        <end position="151"/>
    </location>
</feature>
<evidence type="ECO:0000259" key="2">
    <source>
        <dbReference type="Pfam" id="PF26131"/>
    </source>
</evidence>
<dbReference type="Pfam" id="PF26131">
    <property type="entry name" value="PAS-like"/>
    <property type="match status" value="1"/>
</dbReference>
<name>A0A8T9CFN7_9HELO</name>
<evidence type="ECO:0000313" key="3">
    <source>
        <dbReference type="EMBL" id="TVY84026.1"/>
    </source>
</evidence>
<keyword evidence="4" id="KW-1185">Reference proteome</keyword>
<comment type="caution">
    <text evidence="3">The sequence shown here is derived from an EMBL/GenBank/DDBJ whole genome shotgun (WGS) entry which is preliminary data.</text>
</comment>
<protein>
    <recommendedName>
        <fullName evidence="2">PAS-like domain-containing protein</fullName>
    </recommendedName>
</protein>
<dbReference type="AlphaFoldDB" id="A0A8T9CFN7"/>
<reference evidence="3 4" key="1">
    <citation type="submission" date="2018-05" db="EMBL/GenBank/DDBJ databases">
        <title>Genome sequencing and assembly of the regulated plant pathogen Lachnellula willkommii and related sister species for the development of diagnostic species identification markers.</title>
        <authorList>
            <person name="Giroux E."/>
            <person name="Bilodeau G."/>
        </authorList>
    </citation>
    <scope>NUCLEOTIDE SEQUENCE [LARGE SCALE GENOMIC DNA]</scope>
    <source>
        <strain evidence="3 4">CBS 268.59</strain>
    </source>
</reference>
<feature type="domain" description="PAS-like" evidence="2">
    <location>
        <begin position="15"/>
        <end position="111"/>
    </location>
</feature>
<sequence length="617" mass="69605">MSVAVHLGPNPAPVNNDLAGVGLIEFLETDERPIFVLDLKSQTKAVPVFQNVSLQENGLDIGAGEDDSKYAALLEWALESAPEGNLRPSTHFGMRWSGRNLRNRWRIITGRISSLSSPKENSQRDFPLRTLERKHSERPTTASKPTPTTQDSLDEQLSAFRTHRGVRMPTFPSIPAKHSTWPKETKQELSQSGSPENLGVFDITKSNPTVPISPHVEFFLNFDWAATELGSMNTWSSELRRMVNLLMSDPRAAAMYWGHERTMIYNEPYVRATGQKHPGMMGKSFAEAWPEINDDFVPAFEKAKQSGIALAVDDARFYIDRHGYVEECYFTLSIIPIAANDGEVGFYNPVFDTSRQVITDRRMAFLLRLGQYIASSREPKDFWQQLLAGLEAENFDLPFGLLYSAGWDVNETLSESSEQSQTLKNWVLEGLVRVPEPHSTIPRRYSNDEPIEDFLPNFHEMIKSDTPTLLLTSDGTMPKCVRQNLKGENGEDIYEAAVFLPIRSTGDTTLGFSILGINPRKRFDDDYRLFIELLSRQLATSMAAALLFEDELRRGRIAAELAAHDRNLLSQKLATTKHEATALESRFRKMADLAPVGMFHIRASDGTLLYANNNYYE</sequence>
<dbReference type="Gene3D" id="3.30.450.20">
    <property type="entry name" value="PAS domain"/>
    <property type="match status" value="1"/>
</dbReference>
<evidence type="ECO:0000313" key="4">
    <source>
        <dbReference type="Proteomes" id="UP000469558"/>
    </source>
</evidence>
<gene>
    <name evidence="3" type="ORF">LSUE1_G001789</name>
</gene>
<feature type="region of interest" description="Disordered" evidence="1">
    <location>
        <begin position="116"/>
        <end position="153"/>
    </location>
</feature>
<accession>A0A8T9CFN7</accession>
<dbReference type="EMBL" id="QGMK01000126">
    <property type="protein sequence ID" value="TVY84026.1"/>
    <property type="molecule type" value="Genomic_DNA"/>
</dbReference>
<dbReference type="OrthoDB" id="60033at2759"/>
<organism evidence="3 4">
    <name type="scientific">Lachnellula suecica</name>
    <dbReference type="NCBI Taxonomy" id="602035"/>
    <lineage>
        <taxon>Eukaryota</taxon>
        <taxon>Fungi</taxon>
        <taxon>Dikarya</taxon>
        <taxon>Ascomycota</taxon>
        <taxon>Pezizomycotina</taxon>
        <taxon>Leotiomycetes</taxon>
        <taxon>Helotiales</taxon>
        <taxon>Lachnaceae</taxon>
        <taxon>Lachnellula</taxon>
    </lineage>
</organism>
<dbReference type="Proteomes" id="UP000469558">
    <property type="component" value="Unassembled WGS sequence"/>
</dbReference>